<evidence type="ECO:0000256" key="15">
    <source>
        <dbReference type="SAM" id="MobiDB-lite"/>
    </source>
</evidence>
<evidence type="ECO:0000256" key="14">
    <source>
        <dbReference type="ARBA" id="ARBA00026104"/>
    </source>
</evidence>
<dbReference type="InterPro" id="IPR029058">
    <property type="entry name" value="AB_hydrolase_fold"/>
</dbReference>
<feature type="compositionally biased region" description="Polar residues" evidence="15">
    <location>
        <begin position="68"/>
        <end position="77"/>
    </location>
</feature>
<dbReference type="GO" id="GO:0005886">
    <property type="term" value="C:plasma membrane"/>
    <property type="evidence" value="ECO:0007669"/>
    <property type="project" value="UniProtKB-SubCell"/>
</dbReference>
<evidence type="ECO:0000256" key="13">
    <source>
        <dbReference type="ARBA" id="ARBA00024531"/>
    </source>
</evidence>
<keyword evidence="9" id="KW-0442">Lipid degradation</keyword>
<evidence type="ECO:0000256" key="10">
    <source>
        <dbReference type="ARBA" id="ARBA00022989"/>
    </source>
</evidence>
<proteinExistence type="predicted"/>
<keyword evidence="3" id="KW-1003">Cell membrane</keyword>
<keyword evidence="12 16" id="KW-0472">Membrane</keyword>
<dbReference type="Pfam" id="PF01764">
    <property type="entry name" value="Lipase_3"/>
    <property type="match status" value="1"/>
</dbReference>
<gene>
    <name evidence="18" type="primary">Mo01444</name>
    <name evidence="18" type="ORF">E5Q_01444</name>
</gene>
<feature type="region of interest" description="Disordered" evidence="15">
    <location>
        <begin position="300"/>
        <end position="319"/>
    </location>
</feature>
<evidence type="ECO:0000256" key="7">
    <source>
        <dbReference type="ARBA" id="ARBA00022801"/>
    </source>
</evidence>
<feature type="region of interest" description="Disordered" evidence="15">
    <location>
        <begin position="187"/>
        <end position="211"/>
    </location>
</feature>
<feature type="domain" description="Fungal lipase-type" evidence="17">
    <location>
        <begin position="763"/>
        <end position="926"/>
    </location>
</feature>
<evidence type="ECO:0000256" key="2">
    <source>
        <dbReference type="ARBA" id="ARBA00004651"/>
    </source>
</evidence>
<dbReference type="CDD" id="cd00519">
    <property type="entry name" value="Lipase_3"/>
    <property type="match status" value="1"/>
</dbReference>
<evidence type="ECO:0000313" key="18">
    <source>
        <dbReference type="EMBL" id="GAA94790.1"/>
    </source>
</evidence>
<keyword evidence="8" id="KW-0106">Calcium</keyword>
<keyword evidence="11" id="KW-0443">Lipid metabolism</keyword>
<comment type="subcellular location">
    <subcellularLocation>
        <location evidence="2">Cell membrane</location>
        <topology evidence="2">Multi-pass membrane protein</topology>
    </subcellularLocation>
</comment>
<evidence type="ECO:0000256" key="1">
    <source>
        <dbReference type="ARBA" id="ARBA00001913"/>
    </source>
</evidence>
<accession>G7DWA2</accession>
<dbReference type="InterPro" id="IPR002921">
    <property type="entry name" value="Fungal_lipase-type"/>
</dbReference>
<feature type="region of interest" description="Disordered" evidence="15">
    <location>
        <begin position="577"/>
        <end position="610"/>
    </location>
</feature>
<evidence type="ECO:0000256" key="4">
    <source>
        <dbReference type="ARBA" id="ARBA00022553"/>
    </source>
</evidence>
<dbReference type="GO" id="GO:0016298">
    <property type="term" value="F:lipase activity"/>
    <property type="evidence" value="ECO:0007669"/>
    <property type="project" value="TreeGrafter"/>
</dbReference>
<feature type="transmembrane region" description="Helical" evidence="16">
    <location>
        <begin position="471"/>
        <end position="491"/>
    </location>
</feature>
<keyword evidence="7" id="KW-0378">Hydrolase</keyword>
<feature type="compositionally biased region" description="Basic and acidic residues" evidence="15">
    <location>
        <begin position="301"/>
        <end position="319"/>
    </location>
</feature>
<dbReference type="SUPFAM" id="SSF53474">
    <property type="entry name" value="alpha/beta-Hydrolases"/>
    <property type="match status" value="1"/>
</dbReference>
<dbReference type="GO" id="GO:0019369">
    <property type="term" value="P:arachidonate metabolic process"/>
    <property type="evidence" value="ECO:0007669"/>
    <property type="project" value="TreeGrafter"/>
</dbReference>
<feature type="compositionally biased region" description="Polar residues" evidence="15">
    <location>
        <begin position="142"/>
        <end position="155"/>
    </location>
</feature>
<dbReference type="HOGENOM" id="CLU_256442_0_0_1"/>
<evidence type="ECO:0000256" key="8">
    <source>
        <dbReference type="ARBA" id="ARBA00022837"/>
    </source>
</evidence>
<comment type="cofactor">
    <cofactor evidence="1">
        <name>Ca(2+)</name>
        <dbReference type="ChEBI" id="CHEBI:29108"/>
    </cofactor>
</comment>
<dbReference type="Proteomes" id="UP000009131">
    <property type="component" value="Unassembled WGS sequence"/>
</dbReference>
<sequence>MAASSSGRRSTGDSAAHAGLFRPLLGPADSNPARSGSGTARMISTVLLGAPPFTSSTKSSNKRRNPSRQRAASTDRTLPSKPNGREIKDDFERRIFDDAAARPSLRRQNAVPSHRVARDSDDTELEEPPSPSLLPGGYTWSVGRSQEQNGKQSEQYHAALRLPPPLLDDASTPESFEGLLGIRRDRETQRSLARQQRLQARDRPPPKNFSESLLGAASKLYYTLAPPTLPPARPVARRAPSSHFVASPTALDDDIPLLDEEEQEASNRNLVKMDRRRERSELSLKGYEATGKLATRVATRLRREASSRRSKAVAESKGLHLSLDRADSLVVSESTRTDQRTLPPRTLTPSALFAPHTRSQSETKPTDVESEMPLSVPRAPRLVALESDILPSPFPFEPSIPAPNKLQRPAQENDYFATSHKQTHQSHLSLLHALRSMIEYIRSKSDALTWLLIGDFQEGAQVEEVGGLIGAIYLLAGFVYFVLVHLVALLYSTAQVLRTASLFVYWIFVNLTGKTDLSRVVMRYYRSCRAEWDSVASQDHETLSLWAVILGLAEMAAVHAVTRDRYLLEGPGQLERLSPASLSGPSNATAHSSPRMSRRQKRKSVSAEGEQLIVTKDENNILEGTLFSPRADTTQEERFAYLGGILQSPALEPMKPRKSLDAKQDSDDFMRRLKRHCRFSTASYGLHSYILHPPTPLFTPSGATLPHTIFSSLSKISDKASVLHVAIQKEYSGAWGADEGSDTESEWEPSFYLIRDHDNREIIVTFRGTQSLHDIVTDLTADDETLMLDNLEGDGQTSYRIHSGILKAARRLIDADRSPLYATLKTALQDNPDYALALTGHSLGGAVASAVAILLAQYEPSAQDAGSGRWRLSAKCDLPGPRDVYAYCYAHPTTLDAALCDYCAAGTQPLVYSVCLAADIIPRIGPSQMRETRRILGRLARLRRGVMPKTKHALFETEESQQHASWSILRLWWRWRRLGGGVVLAEGQELPEEAAQLAEHAWSIRNGLDMALDDSTTRDEPAMMRPPGKVYHVDRLPVAEEARARLEARSTASPNDEEEEERWTIYRVTKPSSFFAYPWLELDAVRAHLPQVYLDSIEAL</sequence>
<dbReference type="InParanoid" id="G7DWA2"/>
<dbReference type="GO" id="GO:0046340">
    <property type="term" value="P:diacylglycerol catabolic process"/>
    <property type="evidence" value="ECO:0007669"/>
    <property type="project" value="TreeGrafter"/>
</dbReference>
<keyword evidence="5 16" id="KW-0812">Transmembrane</keyword>
<keyword evidence="6" id="KW-0479">Metal-binding</keyword>
<name>G7DWA2_MIXOS</name>
<feature type="region of interest" description="Disordered" evidence="15">
    <location>
        <begin position="330"/>
        <end position="374"/>
    </location>
</feature>
<dbReference type="Gene3D" id="3.40.50.1820">
    <property type="entry name" value="alpha/beta hydrolase"/>
    <property type="match status" value="1"/>
</dbReference>
<comment type="caution">
    <text evidence="18">The sequence shown here is derived from an EMBL/GenBank/DDBJ whole genome shotgun (WGS) entry which is preliminary data.</text>
</comment>
<dbReference type="AlphaFoldDB" id="G7DWA2"/>
<comment type="catalytic activity">
    <reaction evidence="13">
        <text>a 1,2-diacyl-sn-glycerol + H2O = a 2-acylglycerol + a fatty acid + H(+)</text>
        <dbReference type="Rhea" id="RHEA:33275"/>
        <dbReference type="ChEBI" id="CHEBI:15377"/>
        <dbReference type="ChEBI" id="CHEBI:15378"/>
        <dbReference type="ChEBI" id="CHEBI:17389"/>
        <dbReference type="ChEBI" id="CHEBI:17815"/>
        <dbReference type="ChEBI" id="CHEBI:28868"/>
        <dbReference type="EC" id="3.1.1.116"/>
    </reaction>
    <physiologicalReaction direction="left-to-right" evidence="13">
        <dbReference type="Rhea" id="RHEA:33276"/>
    </physiologicalReaction>
</comment>
<dbReference type="PANTHER" id="PTHR45792">
    <property type="entry name" value="DIACYLGLYCEROL LIPASE HOMOLOG-RELATED"/>
    <property type="match status" value="1"/>
</dbReference>
<feature type="compositionally biased region" description="Basic and acidic residues" evidence="15">
    <location>
        <begin position="83"/>
        <end position="100"/>
    </location>
</feature>
<dbReference type="eggNOG" id="KOG2088">
    <property type="taxonomic scope" value="Eukaryota"/>
</dbReference>
<keyword evidence="19" id="KW-1185">Reference proteome</keyword>
<feature type="compositionally biased region" description="Polar residues" evidence="15">
    <location>
        <begin position="1"/>
        <end position="13"/>
    </location>
</feature>
<reference evidence="18 19" key="1">
    <citation type="journal article" date="2011" name="J. Gen. Appl. Microbiol.">
        <title>Draft genome sequencing of the enigmatic basidiomycete Mixia osmundae.</title>
        <authorList>
            <person name="Nishida H."/>
            <person name="Nagatsuka Y."/>
            <person name="Sugiyama J."/>
        </authorList>
    </citation>
    <scope>NUCLEOTIDE SEQUENCE [LARGE SCALE GENOMIC DNA]</scope>
    <source>
        <strain evidence="19">CBS 9802 / IAM 14324 / JCM 22182 / KY 12970</strain>
    </source>
</reference>
<dbReference type="EMBL" id="BABT02000047">
    <property type="protein sequence ID" value="GAA94790.1"/>
    <property type="molecule type" value="Genomic_DNA"/>
</dbReference>
<evidence type="ECO:0000259" key="17">
    <source>
        <dbReference type="Pfam" id="PF01764"/>
    </source>
</evidence>
<evidence type="ECO:0000256" key="11">
    <source>
        <dbReference type="ARBA" id="ARBA00023098"/>
    </source>
</evidence>
<protein>
    <recommendedName>
        <fullName evidence="14">sn-1-specific diacylglycerol lipase</fullName>
        <ecNumber evidence="14">3.1.1.116</ecNumber>
    </recommendedName>
</protein>
<organism evidence="18 19">
    <name type="scientific">Mixia osmundae (strain CBS 9802 / IAM 14324 / JCM 22182 / KY 12970)</name>
    <dbReference type="NCBI Taxonomy" id="764103"/>
    <lineage>
        <taxon>Eukaryota</taxon>
        <taxon>Fungi</taxon>
        <taxon>Dikarya</taxon>
        <taxon>Basidiomycota</taxon>
        <taxon>Pucciniomycotina</taxon>
        <taxon>Mixiomycetes</taxon>
        <taxon>Mixiales</taxon>
        <taxon>Mixiaceae</taxon>
        <taxon>Mixia</taxon>
    </lineage>
</organism>
<evidence type="ECO:0000313" key="19">
    <source>
        <dbReference type="Proteomes" id="UP000009131"/>
    </source>
</evidence>
<evidence type="ECO:0000256" key="3">
    <source>
        <dbReference type="ARBA" id="ARBA00022475"/>
    </source>
</evidence>
<evidence type="ECO:0000256" key="5">
    <source>
        <dbReference type="ARBA" id="ARBA00022692"/>
    </source>
</evidence>
<dbReference type="EC" id="3.1.1.116" evidence="14"/>
<keyword evidence="4" id="KW-0597">Phosphoprotein</keyword>
<evidence type="ECO:0000256" key="9">
    <source>
        <dbReference type="ARBA" id="ARBA00022963"/>
    </source>
</evidence>
<dbReference type="PANTHER" id="PTHR45792:SF8">
    <property type="entry name" value="DIACYLGLYCEROL LIPASE-ALPHA"/>
    <property type="match status" value="1"/>
</dbReference>
<dbReference type="InterPro" id="IPR052214">
    <property type="entry name" value="DAG_Lipase-Related"/>
</dbReference>
<evidence type="ECO:0000256" key="16">
    <source>
        <dbReference type="SAM" id="Phobius"/>
    </source>
</evidence>
<evidence type="ECO:0000256" key="6">
    <source>
        <dbReference type="ARBA" id="ARBA00022723"/>
    </source>
</evidence>
<feature type="compositionally biased region" description="Polar residues" evidence="15">
    <location>
        <begin position="580"/>
        <end position="595"/>
    </location>
</feature>
<keyword evidence="10 16" id="KW-1133">Transmembrane helix</keyword>
<evidence type="ECO:0000256" key="12">
    <source>
        <dbReference type="ARBA" id="ARBA00023136"/>
    </source>
</evidence>
<feature type="region of interest" description="Disordered" evidence="15">
    <location>
        <begin position="1"/>
        <end position="174"/>
    </location>
</feature>
<dbReference type="GO" id="GO:0046872">
    <property type="term" value="F:metal ion binding"/>
    <property type="evidence" value="ECO:0007669"/>
    <property type="project" value="UniProtKB-KW"/>
</dbReference>
<reference evidence="18 19" key="2">
    <citation type="journal article" date="2012" name="Open Biol.">
        <title>Characteristics of nucleosomes and linker DNA regions on the genome of the basidiomycete Mixia osmundae revealed by mono- and dinucleosome mapping.</title>
        <authorList>
            <person name="Nishida H."/>
            <person name="Kondo S."/>
            <person name="Matsumoto T."/>
            <person name="Suzuki Y."/>
            <person name="Yoshikawa H."/>
            <person name="Taylor T.D."/>
            <person name="Sugiyama J."/>
        </authorList>
    </citation>
    <scope>NUCLEOTIDE SEQUENCE [LARGE SCALE GENOMIC DNA]</scope>
    <source>
        <strain evidence="19">CBS 9802 / IAM 14324 / JCM 22182 / KY 12970</strain>
    </source>
</reference>
<dbReference type="OrthoDB" id="2535002at2759"/>